<keyword evidence="2 3" id="KW-0520">NAD</keyword>
<dbReference type="PROSITE" id="PS50305">
    <property type="entry name" value="SIRTUIN"/>
    <property type="match status" value="1"/>
</dbReference>
<evidence type="ECO:0000313" key="7">
    <source>
        <dbReference type="Proteomes" id="UP000190150"/>
    </source>
</evidence>
<name>A0A1T5FNE9_9SPHI</name>
<comment type="function">
    <text evidence="3">NAD-dependent lysine deacetylase and desuccinylase that specifically removes acetyl and succinyl groups on target proteins. Modulates the activities of several proteins which are inactive in their acylated form.</text>
</comment>
<feature type="binding site" evidence="3">
    <location>
        <begin position="88"/>
        <end position="91"/>
    </location>
    <ligand>
        <name>NAD(+)</name>
        <dbReference type="ChEBI" id="CHEBI:57540"/>
    </ligand>
</feature>
<dbReference type="InterPro" id="IPR026591">
    <property type="entry name" value="Sirtuin_cat_small_dom_sf"/>
</dbReference>
<dbReference type="EMBL" id="FUZF01000017">
    <property type="protein sequence ID" value="SKB97648.1"/>
    <property type="molecule type" value="Genomic_DNA"/>
</dbReference>
<feature type="binding site" evidence="3">
    <location>
        <position position="55"/>
    </location>
    <ligand>
        <name>substrate</name>
    </ligand>
</feature>
<dbReference type="InterPro" id="IPR050134">
    <property type="entry name" value="NAD-dep_sirtuin_deacylases"/>
</dbReference>
<dbReference type="Gene3D" id="3.30.1600.10">
    <property type="entry name" value="SIR2/SIRT2 'Small Domain"/>
    <property type="match status" value="1"/>
</dbReference>
<dbReference type="InterPro" id="IPR029035">
    <property type="entry name" value="DHS-like_NAD/FAD-binding_dom"/>
</dbReference>
<comment type="similarity">
    <text evidence="3">Belongs to the sirtuin family. Class III subfamily.</text>
</comment>
<feature type="active site" description="Proton acceptor" evidence="3">
    <location>
        <position position="106"/>
    </location>
</feature>
<comment type="catalytic activity">
    <reaction evidence="3">
        <text>N(6)-acetyl-L-lysyl-[protein] + NAD(+) + H2O = 2''-O-acetyl-ADP-D-ribose + nicotinamide + L-lysyl-[protein]</text>
        <dbReference type="Rhea" id="RHEA:43636"/>
        <dbReference type="Rhea" id="RHEA-COMP:9752"/>
        <dbReference type="Rhea" id="RHEA-COMP:10731"/>
        <dbReference type="ChEBI" id="CHEBI:15377"/>
        <dbReference type="ChEBI" id="CHEBI:17154"/>
        <dbReference type="ChEBI" id="CHEBI:29969"/>
        <dbReference type="ChEBI" id="CHEBI:57540"/>
        <dbReference type="ChEBI" id="CHEBI:61930"/>
        <dbReference type="ChEBI" id="CHEBI:83767"/>
        <dbReference type="EC" id="2.3.1.286"/>
    </reaction>
</comment>
<feature type="binding site" evidence="3">
    <location>
        <begin position="172"/>
        <end position="174"/>
    </location>
    <ligand>
        <name>NAD(+)</name>
        <dbReference type="ChEBI" id="CHEBI:57540"/>
    </ligand>
</feature>
<dbReference type="GO" id="GO:0036054">
    <property type="term" value="F:protein-malonyllysine demalonylase activity"/>
    <property type="evidence" value="ECO:0007669"/>
    <property type="project" value="InterPro"/>
</dbReference>
<feature type="binding site" evidence="3">
    <location>
        <position position="217"/>
    </location>
    <ligand>
        <name>NAD(+)</name>
        <dbReference type="ChEBI" id="CHEBI:57540"/>
    </ligand>
</feature>
<feature type="binding site" evidence="3">
    <location>
        <position position="58"/>
    </location>
    <ligand>
        <name>substrate</name>
    </ligand>
</feature>
<evidence type="ECO:0000256" key="4">
    <source>
        <dbReference type="PROSITE-ProRule" id="PRU00236"/>
    </source>
</evidence>
<comment type="caution">
    <text evidence="3 4">Lacks conserved residue(s) required for the propagation of feature annotation.</text>
</comment>
<keyword evidence="1" id="KW-0808">Transferase</keyword>
<proteinExistence type="inferred from homology"/>
<sequence length="236" mass="26703">MKLKKIVVLSGAGISAESGLQTFRGNDGLWEGYHIEEVATPEAWRKNPDLVQQFYNERRKRCINAQPNAAHLALVELERYAEVTIITQNIDDLHERAGSKSIIHLHGEIRKSQSSLDPALLYEIDGDEISMGEKCELGSQLRPHVVWFGEPVPKMLNATRLVKKADILLVVGTSLQVYPAANLVFEANIDCQIIVVDPHIPRIDRDRKEMYFFEEKASVALPTMVANFRKNNHFDT</sequence>
<dbReference type="GO" id="GO:0036055">
    <property type="term" value="F:protein-succinyllysine desuccinylase activity"/>
    <property type="evidence" value="ECO:0007669"/>
    <property type="project" value="UniProtKB-UniRule"/>
</dbReference>
<dbReference type="AlphaFoldDB" id="A0A1T5FNE9"/>
<accession>A0A1T5FNE9</accession>
<dbReference type="HAMAP" id="MF_01121">
    <property type="entry name" value="Sirtuin_ClassIII"/>
    <property type="match status" value="1"/>
</dbReference>
<comment type="domain">
    <text evidence="3">2 residues (Tyr-55 and Arg-58) present in a large hydrophobic pocket are probably involved in substrate specificity. They are important for desuccinylation activity, but dispensable for deacetylation activity.</text>
</comment>
<dbReference type="InterPro" id="IPR027546">
    <property type="entry name" value="Sirtuin_class_III"/>
</dbReference>
<feature type="domain" description="Deacetylase sirtuin-type" evidence="5">
    <location>
        <begin position="1"/>
        <end position="231"/>
    </location>
</feature>
<evidence type="ECO:0000256" key="3">
    <source>
        <dbReference type="HAMAP-Rule" id="MF_01121"/>
    </source>
</evidence>
<keyword evidence="3" id="KW-0963">Cytoplasm</keyword>
<dbReference type="CDD" id="cd01412">
    <property type="entry name" value="SIRT5_Af1_CobB"/>
    <property type="match status" value="1"/>
</dbReference>
<protein>
    <recommendedName>
        <fullName evidence="3">NAD-dependent protein deacylase</fullName>
        <ecNumber evidence="3">2.3.1.286</ecNumber>
    </recommendedName>
    <alternativeName>
        <fullName evidence="3">Regulatory protein SIR2 homolog</fullName>
    </alternativeName>
</protein>
<dbReference type="InterPro" id="IPR003000">
    <property type="entry name" value="Sirtuin"/>
</dbReference>
<gene>
    <name evidence="3" type="primary">cobB</name>
    <name evidence="6" type="ORF">SAMN05660841_03415</name>
</gene>
<dbReference type="STRING" id="1513896.SAMN05660841_03415"/>
<dbReference type="Pfam" id="PF02146">
    <property type="entry name" value="SIR2"/>
    <property type="match status" value="1"/>
</dbReference>
<evidence type="ECO:0000313" key="6">
    <source>
        <dbReference type="EMBL" id="SKB97648.1"/>
    </source>
</evidence>
<feature type="binding site" evidence="3">
    <location>
        <begin position="11"/>
        <end position="30"/>
    </location>
    <ligand>
        <name>NAD(+)</name>
        <dbReference type="ChEBI" id="CHEBI:57540"/>
    </ligand>
</feature>
<comment type="subcellular location">
    <subcellularLocation>
        <location evidence="3">Cytoplasm</location>
    </subcellularLocation>
</comment>
<dbReference type="Gene3D" id="3.40.50.1220">
    <property type="entry name" value="TPP-binding domain"/>
    <property type="match status" value="1"/>
</dbReference>
<dbReference type="GO" id="GO:0070403">
    <property type="term" value="F:NAD+ binding"/>
    <property type="evidence" value="ECO:0007669"/>
    <property type="project" value="UniProtKB-UniRule"/>
</dbReference>
<dbReference type="GO" id="GO:0017136">
    <property type="term" value="F:histone deacetylase activity, NAD-dependent"/>
    <property type="evidence" value="ECO:0007669"/>
    <property type="project" value="TreeGrafter"/>
</dbReference>
<dbReference type="PANTHER" id="PTHR11085">
    <property type="entry name" value="NAD-DEPENDENT PROTEIN DEACYLASE SIRTUIN-5, MITOCHONDRIAL-RELATED"/>
    <property type="match status" value="1"/>
</dbReference>
<comment type="catalytic activity">
    <reaction evidence="3">
        <text>N(6)-succinyl-L-lysyl-[protein] + NAD(+) + H2O = 2''-O-succinyl-ADP-D-ribose + nicotinamide + L-lysyl-[protein]</text>
        <dbReference type="Rhea" id="RHEA:47668"/>
        <dbReference type="Rhea" id="RHEA-COMP:9752"/>
        <dbReference type="Rhea" id="RHEA-COMP:11877"/>
        <dbReference type="ChEBI" id="CHEBI:15377"/>
        <dbReference type="ChEBI" id="CHEBI:17154"/>
        <dbReference type="ChEBI" id="CHEBI:29969"/>
        <dbReference type="ChEBI" id="CHEBI:57540"/>
        <dbReference type="ChEBI" id="CHEBI:87830"/>
        <dbReference type="ChEBI" id="CHEBI:87832"/>
    </reaction>
</comment>
<evidence type="ECO:0000256" key="2">
    <source>
        <dbReference type="ARBA" id="ARBA00023027"/>
    </source>
</evidence>
<dbReference type="InterPro" id="IPR026590">
    <property type="entry name" value="Ssirtuin_cat_dom"/>
</dbReference>
<reference evidence="7" key="1">
    <citation type="submission" date="2017-02" db="EMBL/GenBank/DDBJ databases">
        <authorList>
            <person name="Varghese N."/>
            <person name="Submissions S."/>
        </authorList>
    </citation>
    <scope>NUCLEOTIDE SEQUENCE [LARGE SCALE GENOMIC DNA]</scope>
    <source>
        <strain evidence="7">DSM 24091</strain>
    </source>
</reference>
<dbReference type="PANTHER" id="PTHR11085:SF4">
    <property type="entry name" value="NAD-DEPENDENT PROTEIN DEACYLASE"/>
    <property type="match status" value="1"/>
</dbReference>
<dbReference type="SUPFAM" id="SSF52467">
    <property type="entry name" value="DHS-like NAD/FAD-binding domain"/>
    <property type="match status" value="1"/>
</dbReference>
<dbReference type="Proteomes" id="UP000190150">
    <property type="component" value="Unassembled WGS sequence"/>
</dbReference>
<keyword evidence="7" id="KW-1185">Reference proteome</keyword>
<organism evidence="6 7">
    <name type="scientific">Sphingobacterium nematocida</name>
    <dbReference type="NCBI Taxonomy" id="1513896"/>
    <lineage>
        <taxon>Bacteria</taxon>
        <taxon>Pseudomonadati</taxon>
        <taxon>Bacteroidota</taxon>
        <taxon>Sphingobacteriia</taxon>
        <taxon>Sphingobacteriales</taxon>
        <taxon>Sphingobacteriaceae</taxon>
        <taxon>Sphingobacterium</taxon>
    </lineage>
</organism>
<evidence type="ECO:0000256" key="1">
    <source>
        <dbReference type="ARBA" id="ARBA00022679"/>
    </source>
</evidence>
<evidence type="ECO:0000259" key="5">
    <source>
        <dbReference type="PROSITE" id="PS50305"/>
    </source>
</evidence>
<dbReference type="RefSeq" id="WP_217699679.1">
    <property type="nucleotide sequence ID" value="NZ_FUZF01000017.1"/>
</dbReference>
<dbReference type="EC" id="2.3.1.286" evidence="3"/>
<dbReference type="GO" id="GO:0005737">
    <property type="term" value="C:cytoplasm"/>
    <property type="evidence" value="ECO:0007669"/>
    <property type="project" value="UniProtKB-SubCell"/>
</dbReference>